<gene>
    <name evidence="1" type="ORF">NCWK1_4833</name>
</gene>
<proteinExistence type="predicted"/>
<dbReference type="RefSeq" id="WP_103126587.1">
    <property type="nucleotide sequence ID" value="NZ_DF978442.1"/>
</dbReference>
<sequence>MAENRISANLTAADRDAVMQAIATIKEKLPFLIDLTTEDRRTIVKMGDKSRAFVSKALEVATQNPNFLPRCFDIEEMRRDLALYEALYPVLLSLTQLQELVDDTCMASGSEAYTAALAVYNYAKASGDVAGLDSVIDEMGRRFTRRSKKKKTEVVAG</sequence>
<reference evidence="2" key="1">
    <citation type="journal article" date="2018" name="Genome Announc.">
        <title>Draft Genome Sequence of the Nitrogen-Fixing and Hormogonia-Inducing Cyanobacterium Nostoc cycadae Strain WK-1, Isolated from the Coralloid Roots of Cycas revoluta.</title>
        <authorList>
            <person name="Kanesaki Y."/>
            <person name="Hirose M."/>
            <person name="Hirose Y."/>
            <person name="Fujisawa T."/>
            <person name="Nakamura Y."/>
            <person name="Watanabe S."/>
            <person name="Matsunaga S."/>
            <person name="Uchida H."/>
            <person name="Murakami A."/>
        </authorList>
    </citation>
    <scope>NUCLEOTIDE SEQUENCE [LARGE SCALE GENOMIC DNA]</scope>
    <source>
        <strain evidence="2">WK-1</strain>
    </source>
</reference>
<accession>A0A2H6LPC5</accession>
<comment type="caution">
    <text evidence="1">The sequence shown here is derived from an EMBL/GenBank/DDBJ whole genome shotgun (WGS) entry which is preliminary data.</text>
</comment>
<organism evidence="1 2">
    <name type="scientific">Nostoc cycadae WK-1</name>
    <dbReference type="NCBI Taxonomy" id="1861711"/>
    <lineage>
        <taxon>Bacteria</taxon>
        <taxon>Bacillati</taxon>
        <taxon>Cyanobacteriota</taxon>
        <taxon>Cyanophyceae</taxon>
        <taxon>Nostocales</taxon>
        <taxon>Nostocaceae</taxon>
        <taxon>Nostoc</taxon>
    </lineage>
</organism>
<dbReference type="EMBL" id="BDGE01000096">
    <property type="protein sequence ID" value="GBE95051.1"/>
    <property type="molecule type" value="Genomic_DNA"/>
</dbReference>
<protein>
    <submittedName>
        <fullName evidence="1">Uncharacterized protein</fullName>
    </submittedName>
</protein>
<name>A0A2H6LPC5_9NOSO</name>
<evidence type="ECO:0000313" key="1">
    <source>
        <dbReference type="EMBL" id="GBE95051.1"/>
    </source>
</evidence>
<evidence type="ECO:0000313" key="2">
    <source>
        <dbReference type="Proteomes" id="UP000236527"/>
    </source>
</evidence>
<dbReference type="AlphaFoldDB" id="A0A2H6LPC5"/>
<dbReference type="Proteomes" id="UP000236527">
    <property type="component" value="Unassembled WGS sequence"/>
</dbReference>
<keyword evidence="2" id="KW-1185">Reference proteome</keyword>